<dbReference type="Pfam" id="PF03481">
    <property type="entry name" value="Sua5_C"/>
    <property type="match status" value="1"/>
</dbReference>
<name>A0AAW9MXM0_9FIRM</name>
<evidence type="ECO:0000256" key="1">
    <source>
        <dbReference type="ARBA" id="ARBA00004141"/>
    </source>
</evidence>
<dbReference type="GO" id="GO:0005737">
    <property type="term" value="C:cytoplasm"/>
    <property type="evidence" value="ECO:0007669"/>
    <property type="project" value="UniProtKB-SubCell"/>
</dbReference>
<dbReference type="RefSeq" id="WP_324619584.1">
    <property type="nucleotide sequence ID" value="NZ_JAYKOT010000003.1"/>
</dbReference>
<keyword evidence="11" id="KW-0547">Nucleotide-binding</keyword>
<dbReference type="InterPro" id="IPR050156">
    <property type="entry name" value="TC-AMP_synthase_SUA5"/>
</dbReference>
<dbReference type="Proteomes" id="UP001357733">
    <property type="component" value="Unassembled WGS sequence"/>
</dbReference>
<evidence type="ECO:0000256" key="3">
    <source>
        <dbReference type="ARBA" id="ARBA00007663"/>
    </source>
</evidence>
<evidence type="ECO:0000256" key="4">
    <source>
        <dbReference type="ARBA" id="ARBA00012584"/>
    </source>
</evidence>
<comment type="catalytic activity">
    <reaction evidence="16">
        <text>L-threonine + hydrogencarbonate + ATP = L-threonylcarbamoyladenylate + diphosphate + H2O</text>
        <dbReference type="Rhea" id="RHEA:36407"/>
        <dbReference type="ChEBI" id="CHEBI:15377"/>
        <dbReference type="ChEBI" id="CHEBI:17544"/>
        <dbReference type="ChEBI" id="CHEBI:30616"/>
        <dbReference type="ChEBI" id="CHEBI:33019"/>
        <dbReference type="ChEBI" id="CHEBI:57926"/>
        <dbReference type="ChEBI" id="CHEBI:73682"/>
        <dbReference type="EC" id="2.7.7.87"/>
    </reaction>
</comment>
<keyword evidence="6" id="KW-0963">Cytoplasm</keyword>
<dbReference type="Gene3D" id="3.30.70.1350">
    <property type="entry name" value="Cation efflux protein, cytoplasmic domain"/>
    <property type="match status" value="1"/>
</dbReference>
<dbReference type="EMBL" id="JAYKOT010000003">
    <property type="protein sequence ID" value="MEB3429392.1"/>
    <property type="molecule type" value="Genomic_DNA"/>
</dbReference>
<dbReference type="GO" id="GO:0016020">
    <property type="term" value="C:membrane"/>
    <property type="evidence" value="ECO:0007669"/>
    <property type="project" value="UniProtKB-SubCell"/>
</dbReference>
<dbReference type="InterPro" id="IPR006070">
    <property type="entry name" value="Sua5-like_dom"/>
</dbReference>
<keyword evidence="10 19" id="KW-0548">Nucleotidyltransferase</keyword>
<feature type="transmembrane region" description="Helical" evidence="17">
    <location>
        <begin position="130"/>
        <end position="148"/>
    </location>
</feature>
<dbReference type="GO" id="GO:0008324">
    <property type="term" value="F:monoatomic cation transmembrane transporter activity"/>
    <property type="evidence" value="ECO:0007669"/>
    <property type="project" value="InterPro"/>
</dbReference>
<evidence type="ECO:0000313" key="19">
    <source>
        <dbReference type="EMBL" id="MEB3429392.1"/>
    </source>
</evidence>
<evidence type="ECO:0000256" key="10">
    <source>
        <dbReference type="ARBA" id="ARBA00022695"/>
    </source>
</evidence>
<keyword evidence="9" id="KW-0819">tRNA processing</keyword>
<dbReference type="AlphaFoldDB" id="A0AAW9MXM0"/>
<dbReference type="InterPro" id="IPR036837">
    <property type="entry name" value="Cation_efflux_CTD_sf"/>
</dbReference>
<keyword evidence="12" id="KW-0067">ATP-binding</keyword>
<keyword evidence="14 17" id="KW-0472">Membrane</keyword>
<keyword evidence="7 19" id="KW-0808">Transferase</keyword>
<accession>A0AAW9MXM0</accession>
<keyword evidence="13 17" id="KW-1133">Transmembrane helix</keyword>
<dbReference type="SUPFAM" id="SSF161111">
    <property type="entry name" value="Cation efflux protein transmembrane domain-like"/>
    <property type="match status" value="1"/>
</dbReference>
<dbReference type="NCBIfam" id="TIGR01297">
    <property type="entry name" value="CDF"/>
    <property type="match status" value="1"/>
</dbReference>
<evidence type="ECO:0000256" key="12">
    <source>
        <dbReference type="ARBA" id="ARBA00022840"/>
    </source>
</evidence>
<evidence type="ECO:0000259" key="18">
    <source>
        <dbReference type="PROSITE" id="PS51163"/>
    </source>
</evidence>
<feature type="transmembrane region" description="Helical" evidence="17">
    <location>
        <begin position="21"/>
        <end position="43"/>
    </location>
</feature>
<dbReference type="EC" id="2.7.7.87" evidence="4"/>
<protein>
    <recommendedName>
        <fullName evidence="15">L-threonylcarbamoyladenylate synthase</fullName>
        <ecNumber evidence="4">2.7.7.87</ecNumber>
    </recommendedName>
    <alternativeName>
        <fullName evidence="15">L-threonylcarbamoyladenylate synthase</fullName>
    </alternativeName>
</protein>
<evidence type="ECO:0000313" key="20">
    <source>
        <dbReference type="Proteomes" id="UP001357733"/>
    </source>
</evidence>
<dbReference type="GO" id="GO:0000049">
    <property type="term" value="F:tRNA binding"/>
    <property type="evidence" value="ECO:0007669"/>
    <property type="project" value="TreeGrafter"/>
</dbReference>
<evidence type="ECO:0000256" key="9">
    <source>
        <dbReference type="ARBA" id="ARBA00022694"/>
    </source>
</evidence>
<evidence type="ECO:0000256" key="5">
    <source>
        <dbReference type="ARBA" id="ARBA00022448"/>
    </source>
</evidence>
<evidence type="ECO:0000256" key="6">
    <source>
        <dbReference type="ARBA" id="ARBA00022490"/>
    </source>
</evidence>
<evidence type="ECO:0000256" key="8">
    <source>
        <dbReference type="ARBA" id="ARBA00022692"/>
    </source>
</evidence>
<dbReference type="GO" id="GO:0006450">
    <property type="term" value="P:regulation of translational fidelity"/>
    <property type="evidence" value="ECO:0007669"/>
    <property type="project" value="TreeGrafter"/>
</dbReference>
<evidence type="ECO:0000256" key="7">
    <source>
        <dbReference type="ARBA" id="ARBA00022679"/>
    </source>
</evidence>
<sequence length="658" mass="74414">MVNFFAKIFIKDYKNTNNPNIQLKYITLSGIIGLALNLILFIIKLTAGLIIGSVSIFSDAFNNLSDTLTSLLAIFGSTFSRRPADKEHPFGHGRYEYIASFLVSMVIMYVGYSLFKNAYEEIRNPSKAEFGLLSISILVFSILLKLEMYKYNHDLYKRFDSVLNDGVAKDSLNDVVATSAILLCGFLNQFIDFNLDALAGLVISVLVFKTGLDFAKDTISILTGEEVSDDIKGKITDIVLNSTYIKNYHDLNVHDYGRGKILASIHAETPYDLSILTIHDEIDRVEKEVMKKLHIELVIHMDPTYSYYDEEKTKYKTELLKINSINDLKQISWPAEILKRGGLVVIPTETVYGLAALYNNENAIRKIFEVKNRPLDNPLIVHIADFSDIYDLAEDIPEKFEQIAKEFWPGPLTAVLKRKSTVPDIVTAGGDTVAIRMPDNEITRKIISLSGPLAAPSANLSGRPSPTNPKDVLMDLDGRVEMIVDGGISRVGIESTVVDFTGEFPTILRPGFYTEDDFLKYYEKVLLDLSLKDKNQVPKSPGQKYKHYAPKAEMYIYDYNLENRIDKMKKDLESYKNQGKKVGILTFNEYLREFDTPYVKSLGSIKDTEENSRKLFSSLRDFDRYNVDIILAEGIKEENLGFSIMNRMKKSAAGKIIK</sequence>
<dbReference type="GO" id="GO:0061710">
    <property type="term" value="F:L-threonylcarbamoyladenylate synthase"/>
    <property type="evidence" value="ECO:0007669"/>
    <property type="project" value="UniProtKB-EC"/>
</dbReference>
<keyword evidence="8 17" id="KW-0812">Transmembrane</keyword>
<dbReference type="InterPro" id="IPR027470">
    <property type="entry name" value="Cation_efflux_CTD"/>
</dbReference>
<dbReference type="InterPro" id="IPR002524">
    <property type="entry name" value="Cation_efflux"/>
</dbReference>
<dbReference type="Gene3D" id="3.40.50.11030">
    <property type="entry name" value="Threonylcarbamoyl-AMP synthase, C-terminal domain"/>
    <property type="match status" value="1"/>
</dbReference>
<dbReference type="NCBIfam" id="TIGR00057">
    <property type="entry name" value="L-threonylcarbamoyladenylate synthase"/>
    <property type="match status" value="1"/>
</dbReference>
<dbReference type="GO" id="GO:0008033">
    <property type="term" value="P:tRNA processing"/>
    <property type="evidence" value="ECO:0007669"/>
    <property type="project" value="UniProtKB-KW"/>
</dbReference>
<keyword evidence="5" id="KW-0813">Transport</keyword>
<dbReference type="InterPro" id="IPR058533">
    <property type="entry name" value="Cation_efflux_TM"/>
</dbReference>
<dbReference type="FunFam" id="3.90.870.10:FF:000009">
    <property type="entry name" value="Threonylcarbamoyl-AMP synthase, putative"/>
    <property type="match status" value="1"/>
</dbReference>
<comment type="caution">
    <text evidence="19">The sequence shown here is derived from an EMBL/GenBank/DDBJ whole genome shotgun (WGS) entry which is preliminary data.</text>
</comment>
<keyword evidence="20" id="KW-1185">Reference proteome</keyword>
<dbReference type="Gene3D" id="3.90.870.10">
    <property type="entry name" value="DHBP synthase"/>
    <property type="match status" value="1"/>
</dbReference>
<evidence type="ECO:0000256" key="2">
    <source>
        <dbReference type="ARBA" id="ARBA00004496"/>
    </source>
</evidence>
<dbReference type="InterPro" id="IPR038385">
    <property type="entry name" value="Sua5/YwlC_C"/>
</dbReference>
<dbReference type="Pfam" id="PF16916">
    <property type="entry name" value="ZT_dimer"/>
    <property type="match status" value="1"/>
</dbReference>
<evidence type="ECO:0000256" key="11">
    <source>
        <dbReference type="ARBA" id="ARBA00022741"/>
    </source>
</evidence>
<dbReference type="GO" id="GO:0003725">
    <property type="term" value="F:double-stranded RNA binding"/>
    <property type="evidence" value="ECO:0007669"/>
    <property type="project" value="InterPro"/>
</dbReference>
<evidence type="ECO:0000256" key="13">
    <source>
        <dbReference type="ARBA" id="ARBA00022989"/>
    </source>
</evidence>
<comment type="subcellular location">
    <subcellularLocation>
        <location evidence="2">Cytoplasm</location>
    </subcellularLocation>
    <subcellularLocation>
        <location evidence="1">Membrane</location>
        <topology evidence="1">Multi-pass membrane protein</topology>
    </subcellularLocation>
</comment>
<dbReference type="PANTHER" id="PTHR17490">
    <property type="entry name" value="SUA5"/>
    <property type="match status" value="1"/>
</dbReference>
<gene>
    <name evidence="19" type="ORF">VLK81_05080</name>
</gene>
<reference evidence="19 20" key="1">
    <citation type="submission" date="2024-01" db="EMBL/GenBank/DDBJ databases">
        <title>Complete genome sequence of Citroniella saccharovorans strain M6.X9, isolated from human fecal sample.</title>
        <authorList>
            <person name="Cheng G."/>
            <person name="Westerholm M."/>
            <person name="Schnurer A."/>
        </authorList>
    </citation>
    <scope>NUCLEOTIDE SEQUENCE [LARGE SCALE GENOMIC DNA]</scope>
    <source>
        <strain evidence="19 20">DSM 29873</strain>
    </source>
</reference>
<dbReference type="Pfam" id="PF01545">
    <property type="entry name" value="Cation_efflux"/>
    <property type="match status" value="1"/>
</dbReference>
<evidence type="ECO:0000256" key="16">
    <source>
        <dbReference type="ARBA" id="ARBA00048366"/>
    </source>
</evidence>
<dbReference type="SUPFAM" id="SSF160240">
    <property type="entry name" value="Cation efflux protein cytoplasmic domain-like"/>
    <property type="match status" value="1"/>
</dbReference>
<comment type="similarity">
    <text evidence="3">Belongs to the SUA5 family.</text>
</comment>
<proteinExistence type="inferred from homology"/>
<dbReference type="PROSITE" id="PS51163">
    <property type="entry name" value="YRDC"/>
    <property type="match status" value="1"/>
</dbReference>
<feature type="domain" description="YrdC-like" evidence="18">
    <location>
        <begin position="328"/>
        <end position="513"/>
    </location>
</feature>
<dbReference type="Gene3D" id="1.20.1510.10">
    <property type="entry name" value="Cation efflux protein transmembrane domain"/>
    <property type="match status" value="1"/>
</dbReference>
<organism evidence="19 20">
    <name type="scientific">Citroniella saccharovorans</name>
    <dbReference type="NCBI Taxonomy" id="2053367"/>
    <lineage>
        <taxon>Bacteria</taxon>
        <taxon>Bacillati</taxon>
        <taxon>Bacillota</taxon>
        <taxon>Tissierellia</taxon>
        <taxon>Tissierellales</taxon>
        <taxon>Peptoniphilaceae</taxon>
        <taxon>Citroniella</taxon>
    </lineage>
</organism>
<dbReference type="InterPro" id="IPR005145">
    <property type="entry name" value="Sua5_C"/>
</dbReference>
<dbReference type="InterPro" id="IPR017945">
    <property type="entry name" value="DHBP_synth_RibB-like_a/b_dom"/>
</dbReference>
<dbReference type="SUPFAM" id="SSF55821">
    <property type="entry name" value="YrdC/RibB"/>
    <property type="match status" value="1"/>
</dbReference>
<evidence type="ECO:0000256" key="17">
    <source>
        <dbReference type="SAM" id="Phobius"/>
    </source>
</evidence>
<dbReference type="InterPro" id="IPR027469">
    <property type="entry name" value="Cation_efflux_TMD_sf"/>
</dbReference>
<dbReference type="PANTHER" id="PTHR17490:SF16">
    <property type="entry name" value="THREONYLCARBAMOYL-AMP SYNTHASE"/>
    <property type="match status" value="1"/>
</dbReference>
<dbReference type="Pfam" id="PF01300">
    <property type="entry name" value="Sua5_yciO_yrdC"/>
    <property type="match status" value="1"/>
</dbReference>
<evidence type="ECO:0000256" key="14">
    <source>
        <dbReference type="ARBA" id="ARBA00023136"/>
    </source>
</evidence>
<evidence type="ECO:0000256" key="15">
    <source>
        <dbReference type="ARBA" id="ARBA00029774"/>
    </source>
</evidence>
<feature type="transmembrane region" description="Helical" evidence="17">
    <location>
        <begin position="95"/>
        <end position="115"/>
    </location>
</feature>
<dbReference type="GO" id="GO:0005524">
    <property type="term" value="F:ATP binding"/>
    <property type="evidence" value="ECO:0007669"/>
    <property type="project" value="UniProtKB-KW"/>
</dbReference>